<sequence length="97" mass="11149">MSIESTINCPVSKRPRRFSSRIGLHFGPDGSRSKMINETIDSLMKGDKQFRSKSSALQENFIYQKSLKIYAYLSIRMRHNPSGKMVSVAVIYKIKDF</sequence>
<comment type="caution">
    <text evidence="1">The sequence shown here is derived from an EMBL/GenBank/DDBJ whole genome shotgun (WGS) entry which is preliminary data.</text>
</comment>
<evidence type="ECO:0000313" key="2">
    <source>
        <dbReference type="Proteomes" id="UP000276133"/>
    </source>
</evidence>
<evidence type="ECO:0000313" key="1">
    <source>
        <dbReference type="EMBL" id="RNA16502.1"/>
    </source>
</evidence>
<gene>
    <name evidence="1" type="ORF">BpHYR1_002059</name>
</gene>
<name>A0A3M7QYS5_BRAPC</name>
<dbReference type="Proteomes" id="UP000276133">
    <property type="component" value="Unassembled WGS sequence"/>
</dbReference>
<dbReference type="EMBL" id="REGN01004693">
    <property type="protein sequence ID" value="RNA16502.1"/>
    <property type="molecule type" value="Genomic_DNA"/>
</dbReference>
<dbReference type="AlphaFoldDB" id="A0A3M7QYS5"/>
<proteinExistence type="predicted"/>
<organism evidence="1 2">
    <name type="scientific">Brachionus plicatilis</name>
    <name type="common">Marine rotifer</name>
    <name type="synonym">Brachionus muelleri</name>
    <dbReference type="NCBI Taxonomy" id="10195"/>
    <lineage>
        <taxon>Eukaryota</taxon>
        <taxon>Metazoa</taxon>
        <taxon>Spiralia</taxon>
        <taxon>Gnathifera</taxon>
        <taxon>Rotifera</taxon>
        <taxon>Eurotatoria</taxon>
        <taxon>Monogononta</taxon>
        <taxon>Pseudotrocha</taxon>
        <taxon>Ploima</taxon>
        <taxon>Brachionidae</taxon>
        <taxon>Brachionus</taxon>
    </lineage>
</organism>
<protein>
    <submittedName>
        <fullName evidence="1">Uncharacterized protein</fullName>
    </submittedName>
</protein>
<reference evidence="1 2" key="1">
    <citation type="journal article" date="2018" name="Sci. Rep.">
        <title>Genomic signatures of local adaptation to the degree of environmental predictability in rotifers.</title>
        <authorList>
            <person name="Franch-Gras L."/>
            <person name="Hahn C."/>
            <person name="Garcia-Roger E.M."/>
            <person name="Carmona M.J."/>
            <person name="Serra M."/>
            <person name="Gomez A."/>
        </authorList>
    </citation>
    <scope>NUCLEOTIDE SEQUENCE [LARGE SCALE GENOMIC DNA]</scope>
    <source>
        <strain evidence="1">HYR1</strain>
    </source>
</reference>
<accession>A0A3M7QYS5</accession>
<keyword evidence="2" id="KW-1185">Reference proteome</keyword>